<dbReference type="Pfam" id="PF00023">
    <property type="entry name" value="Ank"/>
    <property type="match status" value="1"/>
</dbReference>
<dbReference type="InterPro" id="IPR000719">
    <property type="entry name" value="Prot_kinase_dom"/>
</dbReference>
<organism evidence="6 7">
    <name type="scientific">Aspergillus cavernicola</name>
    <dbReference type="NCBI Taxonomy" id="176166"/>
    <lineage>
        <taxon>Eukaryota</taxon>
        <taxon>Fungi</taxon>
        <taxon>Dikarya</taxon>
        <taxon>Ascomycota</taxon>
        <taxon>Pezizomycotina</taxon>
        <taxon>Eurotiomycetes</taxon>
        <taxon>Eurotiomycetidae</taxon>
        <taxon>Eurotiales</taxon>
        <taxon>Aspergillaceae</taxon>
        <taxon>Aspergillus</taxon>
        <taxon>Aspergillus subgen. Nidulantes</taxon>
    </lineage>
</organism>
<dbReference type="SMART" id="SM00248">
    <property type="entry name" value="ANK"/>
    <property type="match status" value="5"/>
</dbReference>
<proteinExistence type="predicted"/>
<dbReference type="SUPFAM" id="SSF56112">
    <property type="entry name" value="Protein kinase-like (PK-like)"/>
    <property type="match status" value="1"/>
</dbReference>
<accession>A0ABR4IUR9</accession>
<protein>
    <recommendedName>
        <fullName evidence="5">Protein kinase domain-containing protein</fullName>
    </recommendedName>
</protein>
<evidence type="ECO:0000259" key="5">
    <source>
        <dbReference type="PROSITE" id="PS50011"/>
    </source>
</evidence>
<dbReference type="InterPro" id="IPR008271">
    <property type="entry name" value="Ser/Thr_kinase_AS"/>
</dbReference>
<dbReference type="SMART" id="SM00220">
    <property type="entry name" value="S_TKc"/>
    <property type="match status" value="1"/>
</dbReference>
<dbReference type="Gene3D" id="1.25.40.20">
    <property type="entry name" value="Ankyrin repeat-containing domain"/>
    <property type="match status" value="3"/>
</dbReference>
<keyword evidence="2 3" id="KW-0040">ANK repeat</keyword>
<dbReference type="PROSITE" id="PS00108">
    <property type="entry name" value="PROTEIN_KINASE_ST"/>
    <property type="match status" value="1"/>
</dbReference>
<dbReference type="PANTHER" id="PTHR24189:SF50">
    <property type="entry name" value="ANKYRIN REPEAT AND SOCS BOX PROTEIN 2"/>
    <property type="match status" value="1"/>
</dbReference>
<dbReference type="SUPFAM" id="SSF48403">
    <property type="entry name" value="Ankyrin repeat"/>
    <property type="match status" value="1"/>
</dbReference>
<dbReference type="PANTHER" id="PTHR24189">
    <property type="entry name" value="MYOTROPHIN"/>
    <property type="match status" value="1"/>
</dbReference>
<dbReference type="InterPro" id="IPR050745">
    <property type="entry name" value="Multifunctional_regulatory"/>
</dbReference>
<dbReference type="InterPro" id="IPR036770">
    <property type="entry name" value="Ankyrin_rpt-contain_sf"/>
</dbReference>
<dbReference type="Pfam" id="PF00069">
    <property type="entry name" value="Pkinase"/>
    <property type="match status" value="1"/>
</dbReference>
<feature type="region of interest" description="Disordered" evidence="4">
    <location>
        <begin position="1020"/>
        <end position="1050"/>
    </location>
</feature>
<dbReference type="PROSITE" id="PS50088">
    <property type="entry name" value="ANK_REPEAT"/>
    <property type="match status" value="2"/>
</dbReference>
<dbReference type="Gene3D" id="1.10.510.10">
    <property type="entry name" value="Transferase(Phosphotransferase) domain 1"/>
    <property type="match status" value="1"/>
</dbReference>
<evidence type="ECO:0000256" key="1">
    <source>
        <dbReference type="ARBA" id="ARBA00022737"/>
    </source>
</evidence>
<dbReference type="Proteomes" id="UP001610335">
    <property type="component" value="Unassembled WGS sequence"/>
</dbReference>
<sequence length="1050" mass="117044">MEILTHPPLRNHANIISLLSFSWDAESPGFAPMLVVEYAELGDLPSFLKSQELADHFKWGLCVDVVHGLEAVHASMIVHGDVKADNVLIFKDRDRKMVAKISDFGHAILEYAAPVYRGTPIYNAPEVRLQSSVQEANHQRPLEHHDLFKCDVFSLGLLLFEVLLGGPRYYELPETEKFRKKLMTKTDDSDDIVRYADEFLDLVSFPRSLKSLCHRIFEHTIRTVPAKRLPEGWDGIKDLFWDEYTKAWEVPQKKAVIGSWEPRYQGRMQMAVGLRASQRTDTYSVLEIAQGVRDLSSHIMGEDLYKMLRASAENGQSREIKARASFELSVLSAGNKHISDDLEGKTLYWMAHAASFGDEMAILLGQRLFDANKIRHPDVFLGEKRLSVELTVIDQYLDRLPPEDFYHNAVRLLWPRELKKSSLMLMAHIERWPVQMSTDTGAKTAYFDVHKAVLMQDYSRLEGSIQKGDDLNSRTEDGRTPLYFACMLGDTRGTLLLLQWGADASIGDNVNILPLHFLVMFPANEIPTIAILLVKAGGKVHASTKADCFKCFDPLGLKVSGTPITWAAACRNQVATAALLALGGSALDGIEIAVSTLCADTLETIKQVNKGLGVLSALDQRRVLIYIGNGNSNDFQRWCIHGSLYKTAHESVIHSLDKWGFFEDGALNLTEQLQSAVFCGCVDTAQELIRRGADVNYCGGDSTRLLDAVWATEGALFGPLKATRMVNLLLEHGASALPPEDNPLLPFTRDACKRPPLYSALQGILRFPIIEPLAARMGPHLNDKYDGETPLHVLSQGETDRAVAADIARLFIDLGADPDIETDHERKTACCQTALGAAVCNSNLALAALYLGRGYSTRCGVTGGHEVNIIHWAVWCVLQTTHLAKESTTSRRYRSLGTDNYMSFMKYLLTHPVVRERDLINGRNWQGVTPLVMATNFFLPFCVKLLLQQGADLSILCNGKTAVEIFESKVQELRDIWAERHGKVYAPEQPTQFDIITATIRELFARHQADAGYASMDVDSEFSQNTNQPGELQRSAALQAQRKSTSRAAP</sequence>
<evidence type="ECO:0000256" key="4">
    <source>
        <dbReference type="SAM" id="MobiDB-lite"/>
    </source>
</evidence>
<name>A0ABR4IUR9_9EURO</name>
<dbReference type="PROSITE" id="PS50011">
    <property type="entry name" value="PROTEIN_KINASE_DOM"/>
    <property type="match status" value="1"/>
</dbReference>
<dbReference type="InterPro" id="IPR011009">
    <property type="entry name" value="Kinase-like_dom_sf"/>
</dbReference>
<dbReference type="EMBL" id="JBFXLS010000009">
    <property type="protein sequence ID" value="KAL2831517.1"/>
    <property type="molecule type" value="Genomic_DNA"/>
</dbReference>
<evidence type="ECO:0000313" key="7">
    <source>
        <dbReference type="Proteomes" id="UP001610335"/>
    </source>
</evidence>
<gene>
    <name evidence="6" type="ORF">BDW59DRAFT_140253</name>
</gene>
<comment type="caution">
    <text evidence="6">The sequence shown here is derived from an EMBL/GenBank/DDBJ whole genome shotgun (WGS) entry which is preliminary data.</text>
</comment>
<keyword evidence="7" id="KW-1185">Reference proteome</keyword>
<dbReference type="InterPro" id="IPR002110">
    <property type="entry name" value="Ankyrin_rpt"/>
</dbReference>
<evidence type="ECO:0000313" key="6">
    <source>
        <dbReference type="EMBL" id="KAL2831517.1"/>
    </source>
</evidence>
<feature type="compositionally biased region" description="Polar residues" evidence="4">
    <location>
        <begin position="1021"/>
        <end position="1050"/>
    </location>
</feature>
<evidence type="ECO:0000256" key="2">
    <source>
        <dbReference type="ARBA" id="ARBA00023043"/>
    </source>
</evidence>
<evidence type="ECO:0000256" key="3">
    <source>
        <dbReference type="PROSITE-ProRule" id="PRU00023"/>
    </source>
</evidence>
<feature type="repeat" description="ANK" evidence="3">
    <location>
        <begin position="786"/>
        <end position="823"/>
    </location>
</feature>
<feature type="domain" description="Protein kinase" evidence="5">
    <location>
        <begin position="1"/>
        <end position="240"/>
    </location>
</feature>
<reference evidence="6 7" key="1">
    <citation type="submission" date="2024-07" db="EMBL/GenBank/DDBJ databases">
        <title>Section-level genome sequencing and comparative genomics of Aspergillus sections Usti and Cavernicolus.</title>
        <authorList>
            <consortium name="Lawrence Berkeley National Laboratory"/>
            <person name="Nybo J.L."/>
            <person name="Vesth T.C."/>
            <person name="Theobald S."/>
            <person name="Frisvad J.C."/>
            <person name="Larsen T.O."/>
            <person name="Kjaerboelling I."/>
            <person name="Rothschild-Mancinelli K."/>
            <person name="Lyhne E.K."/>
            <person name="Kogle M.E."/>
            <person name="Barry K."/>
            <person name="Clum A."/>
            <person name="Na H."/>
            <person name="Ledsgaard L."/>
            <person name="Lin J."/>
            <person name="Lipzen A."/>
            <person name="Kuo A."/>
            <person name="Riley R."/>
            <person name="Mondo S."/>
            <person name="LaButti K."/>
            <person name="Haridas S."/>
            <person name="Pangalinan J."/>
            <person name="Salamov A.A."/>
            <person name="Simmons B.A."/>
            <person name="Magnuson J.K."/>
            <person name="Chen J."/>
            <person name="Drula E."/>
            <person name="Henrissat B."/>
            <person name="Wiebenga A."/>
            <person name="Lubbers R.J."/>
            <person name="Gomes A.C."/>
            <person name="Makela M.R."/>
            <person name="Stajich J."/>
            <person name="Grigoriev I.V."/>
            <person name="Mortensen U.H."/>
            <person name="De vries R.P."/>
            <person name="Baker S.E."/>
            <person name="Andersen M.R."/>
        </authorList>
    </citation>
    <scope>NUCLEOTIDE SEQUENCE [LARGE SCALE GENOMIC DNA]</scope>
    <source>
        <strain evidence="6 7">CBS 600.67</strain>
    </source>
</reference>
<feature type="repeat" description="ANK" evidence="3">
    <location>
        <begin position="477"/>
        <end position="509"/>
    </location>
</feature>
<dbReference type="PROSITE" id="PS50297">
    <property type="entry name" value="ANK_REP_REGION"/>
    <property type="match status" value="1"/>
</dbReference>
<keyword evidence="1" id="KW-0677">Repeat</keyword>